<comment type="caution">
    <text evidence="1">The sequence shown here is derived from an EMBL/GenBank/DDBJ whole genome shotgun (WGS) entry which is preliminary data.</text>
</comment>
<gene>
    <name evidence="1" type="ORF">B0A54_17375</name>
</gene>
<protein>
    <submittedName>
        <fullName evidence="1">Uncharacterized protein</fullName>
    </submittedName>
</protein>
<evidence type="ECO:0000313" key="2">
    <source>
        <dbReference type="Proteomes" id="UP000310066"/>
    </source>
</evidence>
<dbReference type="EMBL" id="NAJP01000170">
    <property type="protein sequence ID" value="TKA24812.1"/>
    <property type="molecule type" value="Genomic_DNA"/>
</dbReference>
<name>A0A4U0TSD6_9PEZI</name>
<evidence type="ECO:0000313" key="1">
    <source>
        <dbReference type="EMBL" id="TKA24812.1"/>
    </source>
</evidence>
<dbReference type="Proteomes" id="UP000310066">
    <property type="component" value="Unassembled WGS sequence"/>
</dbReference>
<accession>A0A4U0TSD6</accession>
<sequence length="110" mass="12463">MSYNRHRHEQLRRLGVEQLPAIHTAPDWAKYRHAPHHPFNGDLPVRTMPVPGRRCPNCLSKGQTVWVIPGKRCPQCQTARSRKAARKYISTRFHGSLNGFSGDARVAAQA</sequence>
<reference evidence="1 2" key="1">
    <citation type="submission" date="2017-03" db="EMBL/GenBank/DDBJ databases">
        <title>Genomes of endolithic fungi from Antarctica.</title>
        <authorList>
            <person name="Coleine C."/>
            <person name="Masonjones S."/>
            <person name="Stajich J.E."/>
        </authorList>
    </citation>
    <scope>NUCLEOTIDE SEQUENCE [LARGE SCALE GENOMIC DNA]</scope>
    <source>
        <strain evidence="1 2">CCFEE 5311</strain>
    </source>
</reference>
<proteinExistence type="predicted"/>
<organism evidence="1 2">
    <name type="scientific">Friedmanniomyces endolithicus</name>
    <dbReference type="NCBI Taxonomy" id="329885"/>
    <lineage>
        <taxon>Eukaryota</taxon>
        <taxon>Fungi</taxon>
        <taxon>Dikarya</taxon>
        <taxon>Ascomycota</taxon>
        <taxon>Pezizomycotina</taxon>
        <taxon>Dothideomycetes</taxon>
        <taxon>Dothideomycetidae</taxon>
        <taxon>Mycosphaerellales</taxon>
        <taxon>Teratosphaeriaceae</taxon>
        <taxon>Friedmanniomyces</taxon>
    </lineage>
</organism>
<dbReference type="OrthoDB" id="6133115at2759"/>
<dbReference type="AlphaFoldDB" id="A0A4U0TSD6"/>